<proteinExistence type="predicted"/>
<evidence type="ECO:0008006" key="6">
    <source>
        <dbReference type="Google" id="ProtNLM"/>
    </source>
</evidence>
<feature type="transmembrane region" description="Helical" evidence="3">
    <location>
        <begin position="6"/>
        <end position="28"/>
    </location>
</feature>
<name>A0A7J5BD50_9MICO</name>
<keyword evidence="5" id="KW-1185">Reference proteome</keyword>
<keyword evidence="1" id="KW-0175">Coiled coil</keyword>
<dbReference type="RefSeq" id="WP_158052186.1">
    <property type="nucleotide sequence ID" value="NZ_WBKB01000004.1"/>
</dbReference>
<dbReference type="AlphaFoldDB" id="A0A7J5BD50"/>
<reference evidence="4 5" key="1">
    <citation type="submission" date="2019-09" db="EMBL/GenBank/DDBJ databases">
        <title>Phylogeny of genus Pseudoclavibacter and closely related genus.</title>
        <authorList>
            <person name="Li Y."/>
        </authorList>
    </citation>
    <scope>NUCLEOTIDE SEQUENCE [LARGE SCALE GENOMIC DNA]</scope>
    <source>
        <strain evidence="4 5">KCTC 13959</strain>
    </source>
</reference>
<feature type="transmembrane region" description="Helical" evidence="3">
    <location>
        <begin position="246"/>
        <end position="265"/>
    </location>
</feature>
<protein>
    <recommendedName>
        <fullName evidence="6">Large exoprotein</fullName>
    </recommendedName>
</protein>
<sequence>MWEFGGASGIALVLVALLWVGILAPGWVREHNARSSQRNAIRLQQTLRAMAATSETPEVVELEAKARTVRVKQRELKQVRKIEAEAHRAAARAEAERREVEARLGKARAEQELRESNLRAEAWRLAAEAREARLEEERKVAEEAMADVNARREAAARARAAAAAAEAREAELRSEGQCAADRWANGASGSVRAMERRLTGEAPAIRSKPESEAAARRRRGRLTSTLVGFFGLVVAALGLGGVAAGWGVAVLVFGLLATGVSVWMLSRINRVWQAQLRARAQRQQSVVRQVSEAVPEARVSPTPQELVIYDVEPSQSAPAASSEESWTPVPVPRPLYLDRATAQPTNPEGPDDGPKVTDADIMELLREEARKSANALRATHAEIPALPNRAAQDDHASVGAVQQTTPAEMGQQTAVAEQEPPAAERIQPITVSSSGKWSEVGNLEALVGEYGEGELTNLDSVLRRRRAG</sequence>
<dbReference type="Proteomes" id="UP000433493">
    <property type="component" value="Unassembled WGS sequence"/>
</dbReference>
<organism evidence="4 5">
    <name type="scientific">Gulosibacter chungangensis</name>
    <dbReference type="NCBI Taxonomy" id="979746"/>
    <lineage>
        <taxon>Bacteria</taxon>
        <taxon>Bacillati</taxon>
        <taxon>Actinomycetota</taxon>
        <taxon>Actinomycetes</taxon>
        <taxon>Micrococcales</taxon>
        <taxon>Microbacteriaceae</taxon>
        <taxon>Gulosibacter</taxon>
    </lineage>
</organism>
<evidence type="ECO:0000256" key="1">
    <source>
        <dbReference type="SAM" id="Coils"/>
    </source>
</evidence>
<comment type="caution">
    <text evidence="4">The sequence shown here is derived from an EMBL/GenBank/DDBJ whole genome shotgun (WGS) entry which is preliminary data.</text>
</comment>
<dbReference type="OrthoDB" id="5126350at2"/>
<keyword evidence="3" id="KW-0472">Membrane</keyword>
<accession>A0A7J5BD50</accession>
<keyword evidence="3" id="KW-0812">Transmembrane</keyword>
<evidence type="ECO:0000256" key="3">
    <source>
        <dbReference type="SAM" id="Phobius"/>
    </source>
</evidence>
<evidence type="ECO:0000256" key="2">
    <source>
        <dbReference type="SAM" id="MobiDB-lite"/>
    </source>
</evidence>
<dbReference type="EMBL" id="WBKB01000004">
    <property type="protein sequence ID" value="KAB1643137.1"/>
    <property type="molecule type" value="Genomic_DNA"/>
</dbReference>
<feature type="transmembrane region" description="Helical" evidence="3">
    <location>
        <begin position="222"/>
        <end position="240"/>
    </location>
</feature>
<feature type="region of interest" description="Disordered" evidence="2">
    <location>
        <begin position="390"/>
        <end position="421"/>
    </location>
</feature>
<keyword evidence="3" id="KW-1133">Transmembrane helix</keyword>
<feature type="coiled-coil region" evidence="1">
    <location>
        <begin position="72"/>
        <end position="175"/>
    </location>
</feature>
<feature type="compositionally biased region" description="Polar residues" evidence="2">
    <location>
        <begin position="400"/>
        <end position="415"/>
    </location>
</feature>
<evidence type="ECO:0000313" key="4">
    <source>
        <dbReference type="EMBL" id="KAB1643137.1"/>
    </source>
</evidence>
<gene>
    <name evidence="4" type="ORF">F8O05_07805</name>
</gene>
<evidence type="ECO:0000313" key="5">
    <source>
        <dbReference type="Proteomes" id="UP000433493"/>
    </source>
</evidence>